<evidence type="ECO:0000256" key="1">
    <source>
        <dbReference type="ARBA" id="ARBA00022741"/>
    </source>
</evidence>
<protein>
    <submittedName>
        <fullName evidence="3">Ras-related protein RHN1</fullName>
    </submittedName>
</protein>
<name>A0A1J4J809_9EUKA</name>
<gene>
    <name evidence="3" type="primary">RHN1</name>
    <name evidence="3" type="ORF">TRFO_39439</name>
</gene>
<dbReference type="EMBL" id="MLAK01001324">
    <property type="protein sequence ID" value="OHS94375.1"/>
    <property type="molecule type" value="Genomic_DNA"/>
</dbReference>
<dbReference type="InterPro" id="IPR005225">
    <property type="entry name" value="Small_GTP-bd"/>
</dbReference>
<dbReference type="PROSITE" id="PS51421">
    <property type="entry name" value="RAS"/>
    <property type="match status" value="1"/>
</dbReference>
<comment type="caution">
    <text evidence="3">The sequence shown here is derived from an EMBL/GenBank/DDBJ whole genome shotgun (WGS) entry which is preliminary data.</text>
</comment>
<keyword evidence="2" id="KW-0342">GTP-binding</keyword>
<dbReference type="OrthoDB" id="63533at2759"/>
<keyword evidence="1" id="KW-0547">Nucleotide-binding</keyword>
<dbReference type="GeneID" id="94847350"/>
<dbReference type="VEuPathDB" id="TrichDB:TRFO_39439"/>
<dbReference type="GO" id="GO:0005525">
    <property type="term" value="F:GTP binding"/>
    <property type="evidence" value="ECO:0007669"/>
    <property type="project" value="UniProtKB-KW"/>
</dbReference>
<dbReference type="SMART" id="SM00173">
    <property type="entry name" value="RAS"/>
    <property type="match status" value="1"/>
</dbReference>
<dbReference type="SMART" id="SM00175">
    <property type="entry name" value="RAB"/>
    <property type="match status" value="1"/>
</dbReference>
<evidence type="ECO:0000313" key="4">
    <source>
        <dbReference type="Proteomes" id="UP000179807"/>
    </source>
</evidence>
<dbReference type="FunFam" id="3.40.50.300:FF:000808">
    <property type="entry name" value="Small GTP-binding protein, putative"/>
    <property type="match status" value="1"/>
</dbReference>
<sequence>MQNTLHPKTNEPKIVMIGDSLAGKTSIIIQLIKKTFDNSIEPTIGVSYAPTTIETENGPVTVKVWDTAGQERFRNLVPIYLRNADAAILVIDLTSPDSYDHRFDWINCVEEANQNRTKIYIVANKIDLESKIQPEEIEMWAKEDAYKFFITTAKDHESVKAVFSQIVRDLEAEGKVFATPITEPIREPRTHSNSCC</sequence>
<dbReference type="PRINTS" id="PR00449">
    <property type="entry name" value="RASTRNSFRMNG"/>
</dbReference>
<dbReference type="InterPro" id="IPR050227">
    <property type="entry name" value="Rab"/>
</dbReference>
<dbReference type="PROSITE" id="PS51417">
    <property type="entry name" value="ARF"/>
    <property type="match status" value="1"/>
</dbReference>
<accession>A0A1J4J809</accession>
<dbReference type="InterPro" id="IPR027417">
    <property type="entry name" value="P-loop_NTPase"/>
</dbReference>
<dbReference type="Proteomes" id="UP000179807">
    <property type="component" value="Unassembled WGS sequence"/>
</dbReference>
<keyword evidence="4" id="KW-1185">Reference proteome</keyword>
<dbReference type="RefSeq" id="XP_068347512.1">
    <property type="nucleotide sequence ID" value="XM_068512646.1"/>
</dbReference>
<organism evidence="3 4">
    <name type="scientific">Tritrichomonas foetus</name>
    <dbReference type="NCBI Taxonomy" id="1144522"/>
    <lineage>
        <taxon>Eukaryota</taxon>
        <taxon>Metamonada</taxon>
        <taxon>Parabasalia</taxon>
        <taxon>Tritrichomonadida</taxon>
        <taxon>Tritrichomonadidae</taxon>
        <taxon>Tritrichomonas</taxon>
    </lineage>
</organism>
<dbReference type="SMART" id="SM00174">
    <property type="entry name" value="RHO"/>
    <property type="match status" value="1"/>
</dbReference>
<dbReference type="PROSITE" id="PS51419">
    <property type="entry name" value="RAB"/>
    <property type="match status" value="1"/>
</dbReference>
<dbReference type="Gene3D" id="3.40.50.300">
    <property type="entry name" value="P-loop containing nucleotide triphosphate hydrolases"/>
    <property type="match status" value="1"/>
</dbReference>
<dbReference type="Pfam" id="PF00071">
    <property type="entry name" value="Ras"/>
    <property type="match status" value="1"/>
</dbReference>
<dbReference type="PANTHER" id="PTHR47977">
    <property type="entry name" value="RAS-RELATED PROTEIN RAB"/>
    <property type="match status" value="1"/>
</dbReference>
<dbReference type="GO" id="GO:0003924">
    <property type="term" value="F:GTPase activity"/>
    <property type="evidence" value="ECO:0007669"/>
    <property type="project" value="InterPro"/>
</dbReference>
<evidence type="ECO:0000256" key="2">
    <source>
        <dbReference type="ARBA" id="ARBA00023134"/>
    </source>
</evidence>
<reference evidence="3" key="1">
    <citation type="submission" date="2016-10" db="EMBL/GenBank/DDBJ databases">
        <authorList>
            <person name="Benchimol M."/>
            <person name="Almeida L.G."/>
            <person name="Vasconcelos A.T."/>
            <person name="Perreira-Neves A."/>
            <person name="Rosa I.A."/>
            <person name="Tasca T."/>
            <person name="Bogo M.R."/>
            <person name="de Souza W."/>
        </authorList>
    </citation>
    <scope>NUCLEOTIDE SEQUENCE [LARGE SCALE GENOMIC DNA]</scope>
    <source>
        <strain evidence="3">K</strain>
    </source>
</reference>
<dbReference type="InterPro" id="IPR001806">
    <property type="entry name" value="Small_GTPase"/>
</dbReference>
<dbReference type="NCBIfam" id="TIGR00231">
    <property type="entry name" value="small_GTP"/>
    <property type="match status" value="1"/>
</dbReference>
<evidence type="ECO:0000313" key="3">
    <source>
        <dbReference type="EMBL" id="OHS94375.1"/>
    </source>
</evidence>
<dbReference type="SUPFAM" id="SSF52540">
    <property type="entry name" value="P-loop containing nucleoside triphosphate hydrolases"/>
    <property type="match status" value="1"/>
</dbReference>
<proteinExistence type="predicted"/>
<dbReference type="AlphaFoldDB" id="A0A1J4J809"/>
<dbReference type="SMART" id="SM00177">
    <property type="entry name" value="ARF"/>
    <property type="match status" value="1"/>
</dbReference>
<dbReference type="CDD" id="cd00154">
    <property type="entry name" value="Rab"/>
    <property type="match status" value="1"/>
</dbReference>